<evidence type="ECO:0000256" key="3">
    <source>
        <dbReference type="ARBA" id="ARBA00023163"/>
    </source>
</evidence>
<dbReference type="EMBL" id="BSEN01000015">
    <property type="protein sequence ID" value="GLJ78034.1"/>
    <property type="molecule type" value="Genomic_DNA"/>
</dbReference>
<dbReference type="PANTHER" id="PTHR44688:SF16">
    <property type="entry name" value="DNA-BINDING TRANSCRIPTIONAL ACTIVATOR DEVR_DOSR"/>
    <property type="match status" value="1"/>
</dbReference>
<evidence type="ECO:0000313" key="6">
    <source>
        <dbReference type="Proteomes" id="UP001142372"/>
    </source>
</evidence>
<dbReference type="PANTHER" id="PTHR44688">
    <property type="entry name" value="DNA-BINDING TRANSCRIPTIONAL ACTIVATOR DEVR_DOSR"/>
    <property type="match status" value="1"/>
</dbReference>
<keyword evidence="1" id="KW-0805">Transcription regulation</keyword>
<reference evidence="5" key="1">
    <citation type="journal article" date="2014" name="Int. J. Syst. Evol. Microbiol.">
        <title>Complete genome sequence of Corynebacterium casei LMG S-19264T (=DSM 44701T), isolated from a smear-ripened cheese.</title>
        <authorList>
            <consortium name="US DOE Joint Genome Institute (JGI-PGF)"/>
            <person name="Walter F."/>
            <person name="Albersmeier A."/>
            <person name="Kalinowski J."/>
            <person name="Ruckert C."/>
        </authorList>
    </citation>
    <scope>NUCLEOTIDE SEQUENCE</scope>
    <source>
        <strain evidence="5">VKM Ac-1401</strain>
    </source>
</reference>
<evidence type="ECO:0000259" key="4">
    <source>
        <dbReference type="PROSITE" id="PS50043"/>
    </source>
</evidence>
<dbReference type="SUPFAM" id="SSF46894">
    <property type="entry name" value="C-terminal effector domain of the bipartite response regulators"/>
    <property type="match status" value="1"/>
</dbReference>
<dbReference type="InterPro" id="IPR000792">
    <property type="entry name" value="Tscrpt_reg_LuxR_C"/>
</dbReference>
<dbReference type="AlphaFoldDB" id="A0A9W6HCM5"/>
<dbReference type="InterPro" id="IPR016032">
    <property type="entry name" value="Sig_transdc_resp-reg_C-effctor"/>
</dbReference>
<keyword evidence="2" id="KW-0238">DNA-binding</keyword>
<evidence type="ECO:0000256" key="1">
    <source>
        <dbReference type="ARBA" id="ARBA00023015"/>
    </source>
</evidence>
<dbReference type="PRINTS" id="PR00038">
    <property type="entry name" value="HTHLUXR"/>
</dbReference>
<comment type="caution">
    <text evidence="5">The sequence shown here is derived from an EMBL/GenBank/DDBJ whole genome shotgun (WGS) entry which is preliminary data.</text>
</comment>
<reference evidence="5" key="2">
    <citation type="submission" date="2023-01" db="EMBL/GenBank/DDBJ databases">
        <authorList>
            <person name="Sun Q."/>
            <person name="Evtushenko L."/>
        </authorList>
    </citation>
    <scope>NUCLEOTIDE SEQUENCE</scope>
    <source>
        <strain evidence="5">VKM Ac-1401</strain>
    </source>
</reference>
<gene>
    <name evidence="5" type="ORF">GCM10017584_36080</name>
</gene>
<dbReference type="GO" id="GO:0003677">
    <property type="term" value="F:DNA binding"/>
    <property type="evidence" value="ECO:0007669"/>
    <property type="project" value="UniProtKB-KW"/>
</dbReference>
<keyword evidence="6" id="KW-1185">Reference proteome</keyword>
<accession>A0A9W6HCM5</accession>
<feature type="domain" description="HTH luxR-type" evidence="4">
    <location>
        <begin position="483"/>
        <end position="548"/>
    </location>
</feature>
<dbReference type="RefSeq" id="WP_271178630.1">
    <property type="nucleotide sequence ID" value="NZ_BAAAJO010000003.1"/>
</dbReference>
<dbReference type="CDD" id="cd06170">
    <property type="entry name" value="LuxR_C_like"/>
    <property type="match status" value="1"/>
</dbReference>
<dbReference type="Gene3D" id="1.10.10.10">
    <property type="entry name" value="Winged helix-like DNA-binding domain superfamily/Winged helix DNA-binding domain"/>
    <property type="match status" value="1"/>
</dbReference>
<dbReference type="InterPro" id="IPR036388">
    <property type="entry name" value="WH-like_DNA-bd_sf"/>
</dbReference>
<dbReference type="PROSITE" id="PS50043">
    <property type="entry name" value="HTH_LUXR_2"/>
    <property type="match status" value="1"/>
</dbReference>
<dbReference type="GO" id="GO:0006355">
    <property type="term" value="P:regulation of DNA-templated transcription"/>
    <property type="evidence" value="ECO:0007669"/>
    <property type="project" value="InterPro"/>
</dbReference>
<keyword evidence="3" id="KW-0804">Transcription</keyword>
<evidence type="ECO:0000256" key="2">
    <source>
        <dbReference type="ARBA" id="ARBA00023125"/>
    </source>
</evidence>
<proteinExistence type="predicted"/>
<dbReference type="SMART" id="SM00421">
    <property type="entry name" value="HTH_LUXR"/>
    <property type="match status" value="1"/>
</dbReference>
<dbReference type="PROSITE" id="PS00622">
    <property type="entry name" value="HTH_LUXR_1"/>
    <property type="match status" value="1"/>
</dbReference>
<organism evidence="5 6">
    <name type="scientific">Leifsonia poae</name>
    <dbReference type="NCBI Taxonomy" id="110933"/>
    <lineage>
        <taxon>Bacteria</taxon>
        <taxon>Bacillati</taxon>
        <taxon>Actinomycetota</taxon>
        <taxon>Actinomycetes</taxon>
        <taxon>Micrococcales</taxon>
        <taxon>Microbacteriaceae</taxon>
        <taxon>Leifsonia</taxon>
    </lineage>
</organism>
<dbReference type="Pfam" id="PF00196">
    <property type="entry name" value="GerE"/>
    <property type="match status" value="1"/>
</dbReference>
<name>A0A9W6HCM5_9MICO</name>
<dbReference type="Proteomes" id="UP001142372">
    <property type="component" value="Unassembled WGS sequence"/>
</dbReference>
<evidence type="ECO:0000313" key="5">
    <source>
        <dbReference type="EMBL" id="GLJ78034.1"/>
    </source>
</evidence>
<protein>
    <submittedName>
        <fullName evidence="5">Helix-turn-helix transcriptional regulator</fullName>
    </submittedName>
</protein>
<sequence length="552" mass="59423">MPGSAAVLNALADGRTAFAERRWEDAFGLLAIADQERRLGIGDLERYARSASLTARDDEAFALLERGYVQCLDEGDERRAANCAFWIGFRLSSLGERPRAEAWLWRASDLADRLGDCAVSGYVKIPQIHRELLKRRPDAAHLLAVEAAACGDRFGEADLSALARQLDGRALIELGQVDAGIRMLDEAMLVATTGPVSELGRGLVYCAVIGCCQRVLAVDRAREWSAVLDDWCRSQTQLGIFNGTCRVHRAELLEFGGDWPAALAEAGLVTSGMKVERRERAAATYEEAEIHRLRGERAEAQSLYESAAALGADPQPGLALLHLQYDDLEHAMGGIRRALGTSSSALGRVRFLPAFVEIALATGDRTDAGDATEAVDELERIAAAYDTPVLGALAVEARGRLLLASEQAGRIPHAVAALSTALEAWLELDAPYRAARVRVVLADGFDRLGDDEGAHLHRQAAAAVFAALGAAPGRERRTGDHADTASRGPLSDRELQVLRLATTGLTNKEIATELVLSRRTVDRHMSNILARLGVPSRAAATAYAYEHGLVAG</sequence>